<dbReference type="PRINTS" id="PR00446">
    <property type="entry name" value="HYDRGNUPTAKE"/>
</dbReference>
<dbReference type="STRING" id="471855.Shel_11780"/>
<dbReference type="eggNOG" id="COG0680">
    <property type="taxonomic scope" value="Bacteria"/>
</dbReference>
<dbReference type="InterPro" id="IPR023430">
    <property type="entry name" value="Pept_HybD-like_dom_sf"/>
</dbReference>
<dbReference type="NCBIfam" id="TIGR00072">
    <property type="entry name" value="hydrog_prot"/>
    <property type="match status" value="1"/>
</dbReference>
<name>C7N5M5_SLAHD</name>
<evidence type="ECO:0000313" key="2">
    <source>
        <dbReference type="Proteomes" id="UP000002026"/>
    </source>
</evidence>
<dbReference type="Pfam" id="PF01750">
    <property type="entry name" value="HycI"/>
    <property type="match status" value="1"/>
</dbReference>
<protein>
    <submittedName>
        <fullName evidence="1">Hydrogenase maturation protease</fullName>
    </submittedName>
</protein>
<dbReference type="AlphaFoldDB" id="C7N5M5"/>
<dbReference type="GO" id="GO:0004175">
    <property type="term" value="F:endopeptidase activity"/>
    <property type="evidence" value="ECO:0007669"/>
    <property type="project" value="TreeGrafter"/>
</dbReference>
<dbReference type="PANTHER" id="PTHR30302:SF4">
    <property type="entry name" value="HYDROGENASE 3 MATURATION PROTEASE"/>
    <property type="match status" value="1"/>
</dbReference>
<dbReference type="InterPro" id="IPR000671">
    <property type="entry name" value="Peptidase_A31"/>
</dbReference>
<sequence>MEKIAVICVGNRLMLDDGIGPAVYDALTEDYRFPENVELIDAGCMSMDLLHVVRDFDYIITVDAIDGLDADPGTVFRFAPEDIGGGVAIMQSLHDLRLIDLFNAAALLGYHAEGICYGMKVLNMHPLDLTEGLTQPVFDALPLLRDAVLAELLGRGVEIRNADGSVFVPPAGDQPDPCE</sequence>
<reference evidence="1 2" key="1">
    <citation type="journal article" date="2009" name="Stand. Genomic Sci.">
        <title>Complete genome sequence of Slackia heliotrinireducens type strain (RHS 1).</title>
        <authorList>
            <person name="Pukall R."/>
            <person name="Lapidus A."/>
            <person name="Nolan M."/>
            <person name="Copeland A."/>
            <person name="Glavina Del Rio T."/>
            <person name="Lucas S."/>
            <person name="Chen F."/>
            <person name="Tice H."/>
            <person name="Cheng J.F."/>
            <person name="Chertkov O."/>
            <person name="Bruce D."/>
            <person name="Goodwin L."/>
            <person name="Kuske C."/>
            <person name="Brettin T."/>
            <person name="Detter J.C."/>
            <person name="Han C."/>
            <person name="Pitluck S."/>
            <person name="Pati A."/>
            <person name="Mavrommatis K."/>
            <person name="Ivanova N."/>
            <person name="Ovchinnikova G."/>
            <person name="Chen A."/>
            <person name="Palaniappan K."/>
            <person name="Schneider S."/>
            <person name="Rohde M."/>
            <person name="Chain P."/>
            <person name="D'haeseleer P."/>
            <person name="Goker M."/>
            <person name="Bristow J."/>
            <person name="Eisen J.A."/>
            <person name="Markowitz V."/>
            <person name="Kyrpides N.C."/>
            <person name="Klenk H.P."/>
            <person name="Hugenholtz P."/>
        </authorList>
    </citation>
    <scope>NUCLEOTIDE SEQUENCE [LARGE SCALE GENOMIC DNA]</scope>
    <source>
        <strain evidence="2">ATCC 29202 / DSM 20476 / NCTC 11029 / RHS 1</strain>
    </source>
</reference>
<proteinExistence type="predicted"/>
<evidence type="ECO:0000313" key="1">
    <source>
        <dbReference type="EMBL" id="ACV22210.1"/>
    </source>
</evidence>
<keyword evidence="1" id="KW-0645">Protease</keyword>
<dbReference type="EMBL" id="CP001684">
    <property type="protein sequence ID" value="ACV22210.1"/>
    <property type="molecule type" value="Genomic_DNA"/>
</dbReference>
<dbReference type="GO" id="GO:0008047">
    <property type="term" value="F:enzyme activator activity"/>
    <property type="evidence" value="ECO:0007669"/>
    <property type="project" value="InterPro"/>
</dbReference>
<dbReference type="Gene3D" id="3.40.50.1450">
    <property type="entry name" value="HybD-like"/>
    <property type="match status" value="1"/>
</dbReference>
<dbReference type="GO" id="GO:0016485">
    <property type="term" value="P:protein processing"/>
    <property type="evidence" value="ECO:0007669"/>
    <property type="project" value="TreeGrafter"/>
</dbReference>
<keyword evidence="1" id="KW-0378">Hydrolase</keyword>
<dbReference type="RefSeq" id="WP_012798313.1">
    <property type="nucleotide sequence ID" value="NC_013165.1"/>
</dbReference>
<dbReference type="Proteomes" id="UP000002026">
    <property type="component" value="Chromosome"/>
</dbReference>
<organism evidence="1 2">
    <name type="scientific">Slackia heliotrinireducens (strain ATCC 29202 / DSM 20476 / NCTC 11029 / RHS 1)</name>
    <name type="common">Peptococcus heliotrinreducens</name>
    <dbReference type="NCBI Taxonomy" id="471855"/>
    <lineage>
        <taxon>Bacteria</taxon>
        <taxon>Bacillati</taxon>
        <taxon>Actinomycetota</taxon>
        <taxon>Coriobacteriia</taxon>
        <taxon>Eggerthellales</taxon>
        <taxon>Eggerthellaceae</taxon>
        <taxon>Slackia</taxon>
    </lineage>
</organism>
<accession>C7N5M5</accession>
<dbReference type="HOGENOM" id="CLU_099037_0_0_11"/>
<dbReference type="KEGG" id="shi:Shel_11780"/>
<keyword evidence="2" id="KW-1185">Reference proteome</keyword>
<gene>
    <name evidence="1" type="ordered locus">Shel_11780</name>
</gene>
<dbReference type="SUPFAM" id="SSF53163">
    <property type="entry name" value="HybD-like"/>
    <property type="match status" value="1"/>
</dbReference>
<dbReference type="PANTHER" id="PTHR30302">
    <property type="entry name" value="HYDROGENASE 1 MATURATION PROTEASE"/>
    <property type="match status" value="1"/>
</dbReference>